<dbReference type="SUPFAM" id="SSF51905">
    <property type="entry name" value="FAD/NAD(P)-binding domain"/>
    <property type="match status" value="1"/>
</dbReference>
<reference evidence="3 4" key="1">
    <citation type="submission" date="2020-04" db="EMBL/GenBank/DDBJ databases">
        <title>Draft Genome Sequence of Streptomyces morookaense DSM 40503, an 8-azaguanine-producing strain.</title>
        <authorList>
            <person name="Qi J."/>
            <person name="Gao J.-M."/>
        </authorList>
    </citation>
    <scope>NUCLEOTIDE SEQUENCE [LARGE SCALE GENOMIC DNA]</scope>
    <source>
        <strain evidence="3 4">DSM 40503</strain>
    </source>
</reference>
<dbReference type="Gene3D" id="3.50.50.60">
    <property type="entry name" value="FAD/NAD(P)-binding domain"/>
    <property type="match status" value="1"/>
</dbReference>
<dbReference type="PANTHER" id="PTHR13847:SF289">
    <property type="entry name" value="GLYCINE OXIDASE"/>
    <property type="match status" value="1"/>
</dbReference>
<feature type="domain" description="FAD dependent oxidoreductase" evidence="2">
    <location>
        <begin position="4"/>
        <end position="372"/>
    </location>
</feature>
<dbReference type="InterPro" id="IPR006076">
    <property type="entry name" value="FAD-dep_OxRdtase"/>
</dbReference>
<evidence type="ECO:0000313" key="3">
    <source>
        <dbReference type="EMBL" id="NVK80958.1"/>
    </source>
</evidence>
<gene>
    <name evidence="3" type="ORF">HG542_25365</name>
</gene>
<protein>
    <submittedName>
        <fullName evidence="3">FAD-dependent oxidoreductase</fullName>
    </submittedName>
</protein>
<sequence length="485" mass="50319">MTADVVIVGNGVLGLSVAVETALRDPALRIAVVGPQARPGSASVAAGAMLNCFAEVTRRTGEHPASRAKFALAREAARLWPGWLDRLAEAAGAGAVPVRHARGTLVVLGARTTADGAGSMRAIRAAAEEHGEPFEDVDPYDIGFLEAEAGEQPVDALYLADEGAVDARQLLAALDAAAAGRGVIRIADEVASLVTDEDAVTGVRLSSGTALPAGAVVLAAGAATGRLIGQLPPGSVQPMLSGAGVALETERVRGEAVPYVVRTPTLVGGCGLHAVPLGDGTEYVGATNHVSFDAPAGPRLGIVQALLSGCVAQLDRNIAFSAVRHWHHGMRPVTWDTFPLLGHGPLRGLYFATGTYRDGFHGSPAIARHLAGLLTGGAAPEDEKNDLYAVFAPGRKPVETMTADDAVERFAEMAVHVAVERGMRLPHFLDAEPIAAACRQLAHTCMELLGVPVAPAPEILHAVSEAGAERIRQVADSLRALRRRD</sequence>
<name>A0A7Y7E9F1_STRMO</name>
<dbReference type="RefSeq" id="WP_171085297.1">
    <property type="nucleotide sequence ID" value="NZ_BNBU01000008.1"/>
</dbReference>
<keyword evidence="1" id="KW-0560">Oxidoreductase</keyword>
<dbReference type="EMBL" id="JABBXF010000067">
    <property type="protein sequence ID" value="NVK80958.1"/>
    <property type="molecule type" value="Genomic_DNA"/>
</dbReference>
<dbReference type="Gene3D" id="3.30.9.10">
    <property type="entry name" value="D-Amino Acid Oxidase, subunit A, domain 2"/>
    <property type="match status" value="1"/>
</dbReference>
<dbReference type="Pfam" id="PF01266">
    <property type="entry name" value="DAO"/>
    <property type="match status" value="1"/>
</dbReference>
<proteinExistence type="predicted"/>
<evidence type="ECO:0000313" key="4">
    <source>
        <dbReference type="Proteomes" id="UP000587462"/>
    </source>
</evidence>
<dbReference type="GO" id="GO:0005737">
    <property type="term" value="C:cytoplasm"/>
    <property type="evidence" value="ECO:0007669"/>
    <property type="project" value="TreeGrafter"/>
</dbReference>
<dbReference type="GO" id="GO:0016491">
    <property type="term" value="F:oxidoreductase activity"/>
    <property type="evidence" value="ECO:0007669"/>
    <property type="project" value="UniProtKB-KW"/>
</dbReference>
<dbReference type="Proteomes" id="UP000587462">
    <property type="component" value="Unassembled WGS sequence"/>
</dbReference>
<keyword evidence="4" id="KW-1185">Reference proteome</keyword>
<dbReference type="PANTHER" id="PTHR13847">
    <property type="entry name" value="SARCOSINE DEHYDROGENASE-RELATED"/>
    <property type="match status" value="1"/>
</dbReference>
<accession>A0A7Y7E9F1</accession>
<evidence type="ECO:0000259" key="2">
    <source>
        <dbReference type="Pfam" id="PF01266"/>
    </source>
</evidence>
<organism evidence="3 4">
    <name type="scientific">Streptomyces morookaense</name>
    <name type="common">Streptoverticillium morookaense</name>
    <dbReference type="NCBI Taxonomy" id="1970"/>
    <lineage>
        <taxon>Bacteria</taxon>
        <taxon>Bacillati</taxon>
        <taxon>Actinomycetota</taxon>
        <taxon>Actinomycetes</taxon>
        <taxon>Kitasatosporales</taxon>
        <taxon>Streptomycetaceae</taxon>
        <taxon>Streptomyces</taxon>
    </lineage>
</organism>
<evidence type="ECO:0000256" key="1">
    <source>
        <dbReference type="ARBA" id="ARBA00023002"/>
    </source>
</evidence>
<comment type="caution">
    <text evidence="3">The sequence shown here is derived from an EMBL/GenBank/DDBJ whole genome shotgun (WGS) entry which is preliminary data.</text>
</comment>
<dbReference type="InterPro" id="IPR036188">
    <property type="entry name" value="FAD/NAD-bd_sf"/>
</dbReference>
<dbReference type="AlphaFoldDB" id="A0A7Y7E9F1"/>